<comment type="caution">
    <text evidence="1">The sequence shown here is derived from an EMBL/GenBank/DDBJ whole genome shotgun (WGS) entry which is preliminary data.</text>
</comment>
<reference evidence="2" key="1">
    <citation type="journal article" date="2018" name="BMC Genomics">
        <title>Genomic insights into host adaptation between the wheat stripe rust pathogen (Puccinia striiformis f. sp. tritici) and the barley stripe rust pathogen (Puccinia striiformis f. sp. hordei).</title>
        <authorList>
            <person name="Xia C."/>
            <person name="Wang M."/>
            <person name="Yin C."/>
            <person name="Cornejo O.E."/>
            <person name="Hulbert S.H."/>
            <person name="Chen X."/>
        </authorList>
    </citation>
    <scope>NUCLEOTIDE SEQUENCE [LARGE SCALE GENOMIC DNA]</scope>
    <source>
        <strain evidence="2">93-210</strain>
    </source>
</reference>
<dbReference type="Proteomes" id="UP001060170">
    <property type="component" value="Chromosome 2"/>
</dbReference>
<evidence type="ECO:0000313" key="2">
    <source>
        <dbReference type="Proteomes" id="UP001060170"/>
    </source>
</evidence>
<sequence>MPASRPLTPSRGIDGPKVLHRAESPNHLETRSKSRDAKCDYVSNRRGSSFRNIPIDSASEKSIQA</sequence>
<proteinExistence type="predicted"/>
<protein>
    <submittedName>
        <fullName evidence="1">Uncharacterized protein</fullName>
    </submittedName>
</protein>
<dbReference type="EMBL" id="CM045866">
    <property type="protein sequence ID" value="KAI7961889.1"/>
    <property type="molecule type" value="Genomic_DNA"/>
</dbReference>
<name>A0ACC0EVV4_9BASI</name>
<accession>A0ACC0EVV4</accession>
<keyword evidence="2" id="KW-1185">Reference proteome</keyword>
<reference evidence="2" key="2">
    <citation type="journal article" date="2018" name="Mol. Plant Microbe Interact.">
        <title>Genome sequence resources for the wheat stripe rust pathogen (Puccinia striiformis f. sp. tritici) and the barley stripe rust pathogen (Puccinia striiformis f. sp. hordei).</title>
        <authorList>
            <person name="Xia C."/>
            <person name="Wang M."/>
            <person name="Yin C."/>
            <person name="Cornejo O.E."/>
            <person name="Hulbert S.H."/>
            <person name="Chen X."/>
        </authorList>
    </citation>
    <scope>NUCLEOTIDE SEQUENCE [LARGE SCALE GENOMIC DNA]</scope>
    <source>
        <strain evidence="2">93-210</strain>
    </source>
</reference>
<evidence type="ECO:0000313" key="1">
    <source>
        <dbReference type="EMBL" id="KAI7961889.1"/>
    </source>
</evidence>
<gene>
    <name evidence="1" type="ORF">MJO28_002378</name>
</gene>
<organism evidence="1 2">
    <name type="scientific">Puccinia striiformis f. sp. tritici</name>
    <dbReference type="NCBI Taxonomy" id="168172"/>
    <lineage>
        <taxon>Eukaryota</taxon>
        <taxon>Fungi</taxon>
        <taxon>Dikarya</taxon>
        <taxon>Basidiomycota</taxon>
        <taxon>Pucciniomycotina</taxon>
        <taxon>Pucciniomycetes</taxon>
        <taxon>Pucciniales</taxon>
        <taxon>Pucciniaceae</taxon>
        <taxon>Puccinia</taxon>
    </lineage>
</organism>
<reference evidence="1 2" key="3">
    <citation type="journal article" date="2022" name="Microbiol. Spectr.">
        <title>Folding features and dynamics of 3D genome architecture in plant fungal pathogens.</title>
        <authorList>
            <person name="Xia C."/>
        </authorList>
    </citation>
    <scope>NUCLEOTIDE SEQUENCE [LARGE SCALE GENOMIC DNA]</scope>
    <source>
        <strain evidence="1 2">93-210</strain>
    </source>
</reference>